<dbReference type="Proteomes" id="UP000078540">
    <property type="component" value="Unassembled WGS sequence"/>
</dbReference>
<accession>A0A195BFV4</accession>
<organism evidence="2 3">
    <name type="scientific">Atta colombica</name>
    <dbReference type="NCBI Taxonomy" id="520822"/>
    <lineage>
        <taxon>Eukaryota</taxon>
        <taxon>Metazoa</taxon>
        <taxon>Ecdysozoa</taxon>
        <taxon>Arthropoda</taxon>
        <taxon>Hexapoda</taxon>
        <taxon>Insecta</taxon>
        <taxon>Pterygota</taxon>
        <taxon>Neoptera</taxon>
        <taxon>Endopterygota</taxon>
        <taxon>Hymenoptera</taxon>
        <taxon>Apocrita</taxon>
        <taxon>Aculeata</taxon>
        <taxon>Formicoidea</taxon>
        <taxon>Formicidae</taxon>
        <taxon>Myrmicinae</taxon>
        <taxon>Atta</taxon>
    </lineage>
</organism>
<gene>
    <name evidence="2" type="ORF">ALC53_06327</name>
</gene>
<evidence type="ECO:0000313" key="2">
    <source>
        <dbReference type="EMBL" id="KYM83062.1"/>
    </source>
</evidence>
<proteinExistence type="predicted"/>
<reference evidence="2 3" key="1">
    <citation type="submission" date="2015-09" db="EMBL/GenBank/DDBJ databases">
        <title>Atta colombica WGS genome.</title>
        <authorList>
            <person name="Nygaard S."/>
            <person name="Hu H."/>
            <person name="Boomsma J."/>
            <person name="Zhang G."/>
        </authorList>
    </citation>
    <scope>NUCLEOTIDE SEQUENCE [LARGE SCALE GENOMIC DNA]</scope>
    <source>
        <strain evidence="2">Treedump-2</strain>
        <tissue evidence="2">Whole body</tissue>
    </source>
</reference>
<dbReference type="EMBL" id="KQ976500">
    <property type="protein sequence ID" value="KYM83062.1"/>
    <property type="molecule type" value="Genomic_DNA"/>
</dbReference>
<keyword evidence="3" id="KW-1185">Reference proteome</keyword>
<evidence type="ECO:0000313" key="3">
    <source>
        <dbReference type="Proteomes" id="UP000078540"/>
    </source>
</evidence>
<name>A0A195BFV4_9HYME</name>
<dbReference type="AlphaFoldDB" id="A0A195BFV4"/>
<sequence length="245" mass="27443">SHLRNLFLASDTPLNRNLHEDRKKINEDEEERYRLIIRVRDVKSGHVTNLYLKRLADVLDIEITQCDICGMSIVGSSKKSLHNDQPIYGGIIVTYRSYSIRRRGERTEEEEQEEKKTLPPQVTTGMQNGARTQMAGVRIHAHSRARFTCVHTNEATPHAIASNVDHQPKSIAGTILCIMFTHVSVTPADKCPLKPRVEVFLEPFCASQAEGKTIDDSKPSRVYQSPTETSTCAVFVGCLTTVNGP</sequence>
<evidence type="ECO:0000256" key="1">
    <source>
        <dbReference type="SAM" id="MobiDB-lite"/>
    </source>
</evidence>
<feature type="region of interest" description="Disordered" evidence="1">
    <location>
        <begin position="103"/>
        <end position="126"/>
    </location>
</feature>
<protein>
    <submittedName>
        <fullName evidence="2">Uncharacterized protein</fullName>
    </submittedName>
</protein>
<feature type="non-terminal residue" evidence="2">
    <location>
        <position position="1"/>
    </location>
</feature>